<dbReference type="GO" id="GO:0016020">
    <property type="term" value="C:membrane"/>
    <property type="evidence" value="ECO:0007669"/>
    <property type="project" value="InterPro"/>
</dbReference>
<dbReference type="GO" id="GO:0022904">
    <property type="term" value="P:respiratory electron transport chain"/>
    <property type="evidence" value="ECO:0007669"/>
    <property type="project" value="InterPro"/>
</dbReference>
<keyword evidence="2" id="KW-1185">Reference proteome</keyword>
<gene>
    <name evidence="1" type="primary">Mtcyb_0</name>
    <name evidence="1" type="ORF">CENUNI_R01729</name>
</gene>
<comment type="caution">
    <text evidence="1">The sequence shown here is derived from an EMBL/GenBank/DDBJ whole genome shotgun (WGS) entry which is preliminary data.</text>
</comment>
<feature type="non-terminal residue" evidence="1">
    <location>
        <position position="1"/>
    </location>
</feature>
<sequence length="53" mass="6058">SLLHLAYLHKTRFNNPLGLSSNCDKKPLHPYFTLKDVVVFIVTPLFLTTLALF</sequence>
<dbReference type="SUPFAM" id="SSF81342">
    <property type="entry name" value="Transmembrane di-heme cytochromes"/>
    <property type="match status" value="1"/>
</dbReference>
<evidence type="ECO:0000313" key="1">
    <source>
        <dbReference type="EMBL" id="NWR69678.1"/>
    </source>
</evidence>
<evidence type="ECO:0000313" key="2">
    <source>
        <dbReference type="Proteomes" id="UP000517892"/>
    </source>
</evidence>
<dbReference type="OrthoDB" id="244at2759"/>
<proteinExistence type="predicted"/>
<dbReference type="EMBL" id="VYZI01000020">
    <property type="protein sequence ID" value="NWR69678.1"/>
    <property type="molecule type" value="Genomic_DNA"/>
</dbReference>
<name>A0A7K4ZFB8_9AVES</name>
<dbReference type="AlphaFoldDB" id="A0A7K4ZFB8"/>
<reference evidence="1 2" key="1">
    <citation type="submission" date="2019-09" db="EMBL/GenBank/DDBJ databases">
        <title>Bird 10,000 Genomes (B10K) Project - Family phase.</title>
        <authorList>
            <person name="Zhang G."/>
        </authorList>
    </citation>
    <scope>NUCLEOTIDE SEQUENCE [LARGE SCALE GENOMIC DNA]</scope>
    <source>
        <strain evidence="1">B10K-DU-017-25</strain>
        <tissue evidence="1">Mixed tissue sample</tissue>
    </source>
</reference>
<dbReference type="Gene3D" id="1.20.810.10">
    <property type="entry name" value="Cytochrome Bc1 Complex, Chain C"/>
    <property type="match status" value="1"/>
</dbReference>
<protein>
    <submittedName>
        <fullName evidence="1">CYB protein</fullName>
    </submittedName>
</protein>
<dbReference type="InterPro" id="IPR016174">
    <property type="entry name" value="Di-haem_cyt_TM"/>
</dbReference>
<organism evidence="1 2">
    <name type="scientific">Centropus unirufus</name>
    <dbReference type="NCBI Taxonomy" id="1118519"/>
    <lineage>
        <taxon>Eukaryota</taxon>
        <taxon>Metazoa</taxon>
        <taxon>Chordata</taxon>
        <taxon>Craniata</taxon>
        <taxon>Vertebrata</taxon>
        <taxon>Euteleostomi</taxon>
        <taxon>Archelosauria</taxon>
        <taxon>Archosauria</taxon>
        <taxon>Dinosauria</taxon>
        <taxon>Saurischia</taxon>
        <taxon>Theropoda</taxon>
        <taxon>Coelurosauria</taxon>
        <taxon>Aves</taxon>
        <taxon>Neognathae</taxon>
        <taxon>Neoaves</taxon>
        <taxon>Otidimorphae</taxon>
        <taxon>Cuculiformes</taxon>
        <taxon>Centropidae</taxon>
        <taxon>Centropus</taxon>
    </lineage>
</organism>
<dbReference type="InterPro" id="IPR027387">
    <property type="entry name" value="Cytb/b6-like_sf"/>
</dbReference>
<accession>A0A7K4ZFB8</accession>
<feature type="non-terminal residue" evidence="1">
    <location>
        <position position="53"/>
    </location>
</feature>
<dbReference type="Proteomes" id="UP000517892">
    <property type="component" value="Unassembled WGS sequence"/>
</dbReference>